<reference evidence="2 3" key="1">
    <citation type="submission" date="2014-04" db="EMBL/GenBank/DDBJ databases">
        <title>Whole genome shotgun sequence of Geobacillus caldoxylosilyticus NBRC 107762.</title>
        <authorList>
            <person name="Hosoyama A."/>
            <person name="Hosoyama Y."/>
            <person name="Katano-Makiyama Y."/>
            <person name="Tsuchikane K."/>
            <person name="Ohji S."/>
            <person name="Ichikawa N."/>
            <person name="Yamazoe A."/>
            <person name="Fujita N."/>
        </authorList>
    </citation>
    <scope>NUCLEOTIDE SEQUENCE [LARGE SCALE GENOMIC DNA]</scope>
    <source>
        <strain evidence="2 3">NBRC 107762</strain>
    </source>
</reference>
<organism evidence="2 3">
    <name type="scientific">Parageobacillus caldoxylosilyticus NBRC 107762</name>
    <dbReference type="NCBI Taxonomy" id="1220594"/>
    <lineage>
        <taxon>Bacteria</taxon>
        <taxon>Bacillati</taxon>
        <taxon>Bacillota</taxon>
        <taxon>Bacilli</taxon>
        <taxon>Bacillales</taxon>
        <taxon>Anoxybacillaceae</taxon>
        <taxon>Saccharococcus</taxon>
    </lineage>
</organism>
<keyword evidence="1" id="KW-0812">Transmembrane</keyword>
<dbReference type="RefSeq" id="WP_017434650.1">
    <property type="nucleotide sequence ID" value="NZ_BAWO01000008.1"/>
</dbReference>
<comment type="caution">
    <text evidence="2">The sequence shown here is derived from an EMBL/GenBank/DDBJ whole genome shotgun (WGS) entry which is preliminary data.</text>
</comment>
<feature type="transmembrane region" description="Helical" evidence="1">
    <location>
        <begin position="32"/>
        <end position="50"/>
    </location>
</feature>
<name>A0A023DBR6_9BACL</name>
<dbReference type="AlphaFoldDB" id="A0A023DBR6"/>
<dbReference type="Pfam" id="PF17259">
    <property type="entry name" value="DUF5325"/>
    <property type="match status" value="1"/>
</dbReference>
<evidence type="ECO:0008006" key="4">
    <source>
        <dbReference type="Google" id="ProtNLM"/>
    </source>
</evidence>
<dbReference type="Proteomes" id="UP000023561">
    <property type="component" value="Unassembled WGS sequence"/>
</dbReference>
<dbReference type="InterPro" id="IPR035211">
    <property type="entry name" value="DUF5325"/>
</dbReference>
<protein>
    <recommendedName>
        <fullName evidence="4">YlaF family protein</fullName>
    </recommendedName>
</protein>
<dbReference type="EMBL" id="BAWO01000008">
    <property type="protein sequence ID" value="GAJ38788.1"/>
    <property type="molecule type" value="Genomic_DNA"/>
</dbReference>
<keyword evidence="1" id="KW-0472">Membrane</keyword>
<evidence type="ECO:0000313" key="2">
    <source>
        <dbReference type="EMBL" id="GAJ38788.1"/>
    </source>
</evidence>
<evidence type="ECO:0000256" key="1">
    <source>
        <dbReference type="SAM" id="Phobius"/>
    </source>
</evidence>
<dbReference type="OrthoDB" id="2679959at2"/>
<dbReference type="GeneID" id="301191908"/>
<proteinExistence type="predicted"/>
<accession>A0A023DBR6</accession>
<evidence type="ECO:0000313" key="3">
    <source>
        <dbReference type="Proteomes" id="UP000023561"/>
    </source>
</evidence>
<sequence length="61" mass="6637">MKQIQPIPLLLAIFAVIAIMAVGIFIAEQSIIGVILSVVALFVIVGIGFARKKRMREKGML</sequence>
<gene>
    <name evidence="2" type="ORF">GCA01S_008_00330</name>
</gene>
<keyword evidence="1" id="KW-1133">Transmembrane helix</keyword>
<keyword evidence="3" id="KW-1185">Reference proteome</keyword>
<feature type="transmembrane region" description="Helical" evidence="1">
    <location>
        <begin position="7"/>
        <end position="26"/>
    </location>
</feature>